<evidence type="ECO:0000256" key="2">
    <source>
        <dbReference type="SAM" id="MobiDB-lite"/>
    </source>
</evidence>
<feature type="coiled-coil region" evidence="1">
    <location>
        <begin position="773"/>
        <end position="845"/>
    </location>
</feature>
<dbReference type="Proteomes" id="UP000510821">
    <property type="component" value="Chromosome"/>
</dbReference>
<organism evidence="3 4">
    <name type="scientific">Fermentimicrarchaeum limneticum</name>
    <dbReference type="NCBI Taxonomy" id="2795018"/>
    <lineage>
        <taxon>Archaea</taxon>
        <taxon>Candidatus Micrarchaeota</taxon>
        <taxon>Candidatus Fermentimicrarchaeales</taxon>
        <taxon>Candidatus Fermentimicrarchaeaceae</taxon>
        <taxon>Candidatus Fermentimicrarchaeum</taxon>
    </lineage>
</organism>
<feature type="compositionally biased region" description="Basic and acidic residues" evidence="2">
    <location>
        <begin position="1010"/>
        <end position="1021"/>
    </location>
</feature>
<reference evidence="4" key="1">
    <citation type="submission" date="2020-07" db="EMBL/GenBank/DDBJ databases">
        <title>Metabolic diversity and evolutionary history of the archaeal phylum ###Micrarchaeota### uncovered from a freshwater lake metagenome.</title>
        <authorList>
            <person name="Kadnikov V.V."/>
            <person name="Savvichev A.S."/>
            <person name="Mardanov A.V."/>
            <person name="Beletsky A.V."/>
            <person name="Chupakov A.V."/>
            <person name="Kokryatskaya N.M."/>
            <person name="Pimenov N.V."/>
            <person name="Ravin N.V."/>
        </authorList>
    </citation>
    <scope>NUCLEOTIDE SEQUENCE [LARGE SCALE GENOMIC DNA]</scope>
</reference>
<feature type="coiled-coil region" evidence="1">
    <location>
        <begin position="1467"/>
        <end position="1501"/>
    </location>
</feature>
<dbReference type="PANTHER" id="PTHR23159:SF31">
    <property type="entry name" value="CENTROSOME-ASSOCIATED PROTEIN CEP250 ISOFORM X1"/>
    <property type="match status" value="1"/>
</dbReference>
<protein>
    <submittedName>
        <fullName evidence="3">Chromosome segregation protein SMC</fullName>
    </submittedName>
</protein>
<feature type="coiled-coil region" evidence="1">
    <location>
        <begin position="634"/>
        <end position="714"/>
    </location>
</feature>
<dbReference type="EMBL" id="CP058998">
    <property type="protein sequence ID" value="QLJ52220.1"/>
    <property type="molecule type" value="Genomic_DNA"/>
</dbReference>
<gene>
    <name evidence="3" type="ORF">Sv326_0045</name>
</gene>
<evidence type="ECO:0000313" key="3">
    <source>
        <dbReference type="EMBL" id="QLJ52220.1"/>
    </source>
</evidence>
<dbReference type="KEGG" id="flt:Sv326_0045"/>
<evidence type="ECO:0000313" key="4">
    <source>
        <dbReference type="Proteomes" id="UP000510821"/>
    </source>
</evidence>
<accession>A0A7D6BES2</accession>
<keyword evidence="1" id="KW-0175">Coiled coil</keyword>
<feature type="region of interest" description="Disordered" evidence="2">
    <location>
        <begin position="999"/>
        <end position="1021"/>
    </location>
</feature>
<proteinExistence type="predicted"/>
<feature type="coiled-coil region" evidence="1">
    <location>
        <begin position="1357"/>
        <end position="1384"/>
    </location>
</feature>
<feature type="coiled-coil region" evidence="1">
    <location>
        <begin position="284"/>
        <end position="318"/>
    </location>
</feature>
<dbReference type="PANTHER" id="PTHR23159">
    <property type="entry name" value="CENTROSOMAL PROTEIN 2"/>
    <property type="match status" value="1"/>
</dbReference>
<feature type="coiled-coil region" evidence="1">
    <location>
        <begin position="570"/>
        <end position="600"/>
    </location>
</feature>
<sequence>MRINRLPVNILFILLPIFLFSTPAYASMGDISICFPFFLLLALLMAGMLAQGRSPLVGFDISLSKPPAEIKSTSYKFKSFTSGGFDTVAKARNEIGGGTHLTRGIGWVANKFAQGAGKAASAASGGKYGSKLAKEGSKFTRTMARSGALAAVTGGRFGGGYRGTLEKEKEAKDTKVKSLREQLGYSSAGKVNLVQAMSRVRELQNKKASGKKLKASETRELNKLRELVGARAIVRAKKKEVGELGARQAKTQKRIAELRGKMGSGPLTTAELSELKSLEKIKLTEKEEKRLKSLRTELGALEAKYAKATTRKSDLRNLAKQMHEARKKSDMYNVALTQLNKYVGYLDDIGGAKGRIKMMAYAPAAAAGFTYLGAKYPVASVKKAADKRKTRKELEKMDVTGKALKKRLTKDERKTLGTLRKKDPATLTTQEKDQLKKLNLRDRYLILSRPSALSMIFNPKGERKRDIAKVAAYRYGKRIFVATPWNLVKENIPANQLISTMLQSYTFKPGLEHKLASAEDKQIQIHRNIKILKDASSTTTQKRTALTDIKHLEKDLQKDMRTLDGRVVHRAILSGKADRLEKANKKIKEKTAEIEKLLKGNDPSKRKKIDVRIEQLKKLRADRDKLIFGDRAKIKEIDNEIDGINTELEKLRKQREKLVGKIESDKIGKHINDSVQIGKSESFEEDVSNVEGKMEKTQQKMRELEDRGMKGNAEHKKLADELRNLYLIKDPIKANILRSKDLESNISELRSKQTDILSKSVAITGELAAINKADKLTDKIDIKNDELKKKRNEIASFRIALKDASLPALKRLASEKRVKELQKELNKLDKEKDRLEKKRSKLEEKGIIPTRRLLHAYDKLGKADRWVSDRDLVLGSTKEESENLKDDWERQSSVGTARLVDTWRAKVNASKEWEKSRVVNGELVTETKWRRNPESLAIRGINFGKSGLEKTQEFRHIASTWENVIAPMLISIGREEAKKKNLMRLLGKEQEELQARQRKQKAWMSSGETVQERKNRLEKETEDAGKKVAELKVKLGRYERGSARYNKTRQQLDDKQKELENKRTELRDATAIIGHARTVADARMELSKTERNLGKLMDSFLVQDALLEARRLDYEQKEPGDKRTKDFKDKIKALERTWEEKARKTEIRVGGESILRDRDRLKSEITLAKAGALETPNESVVKMINNLGVSNKTADYYKQHKDEYLSDTGASYAKLKKKWDNLETVNVADWVRRKMDEAGDNRRGRESGLYREKLERTLVQSVNPEKFEKLSPANKEIIKENADLLDKKLYLATLEFGGVIDAATATKYDEKIKKIEEHRMNVRSFVEADIHDLELRIDMIKKGELKEAKEIGWAAEADRMKERVNELEAKKEVLENRLNELKTKPPTYKAIEHEERIKYNRMVNTLSTTTYMHKAAELLQREEYAESVGGLMQIETKNELELLRQKYPEDNTRFWAQANEWAGRIQKTETESLIDTYERDIVNKRKEIKDLSSRMQKIELKYDSVSSMSGRDREKYKELHELKKEKQIELSDTVKQWGKFRDNYRLIYEGPYRRSERWMGSGSEAKIESHLKEYAEEDVRNRLGIWRAVPERFAEPVSKAVESVTQFSTKHGMKVLLAATIAAPFAMPFIGIGAAAAIAGGSALTYGAKTGTRLWGDWKQSGRPFSSGDMAVTRMASKIADWSPHFTGRGSGAPAKTYADVWMSTMIGNEYITKGMRLDRYGRLQSAKSVLLVPQVGIPWFMHPAKTPLENIGTTAAYWAKRMALAMNVPGGYEYVRRARADNPSLIPEIQADKHYPYQFIQMYGSLEPVAFPKQAWEMTEYKAVALQFPYQEYAKQIIPRRSLSPTPFTRPERDRMTNMSPNLFPSIRDTVYINRMLRDSDKRRAAYDANKTYYSNKYTKY</sequence>
<name>A0A7D6BES2_FERL1</name>
<evidence type="ECO:0000256" key="1">
    <source>
        <dbReference type="SAM" id="Coils"/>
    </source>
</evidence>